<protein>
    <submittedName>
        <fullName evidence="1">Uncharacterized protein</fullName>
    </submittedName>
</protein>
<reference evidence="1" key="1">
    <citation type="submission" date="2014-09" db="EMBL/GenBank/DDBJ databases">
        <authorList>
            <person name="Magalhaes I.L.F."/>
            <person name="Oliveira U."/>
            <person name="Santos F.R."/>
            <person name="Vidigal T.H.D.A."/>
            <person name="Brescovit A.D."/>
            <person name="Santos A.J."/>
        </authorList>
    </citation>
    <scope>NUCLEOTIDE SEQUENCE</scope>
    <source>
        <tissue evidence="1">Shoot tissue taken approximately 20 cm above the soil surface</tissue>
    </source>
</reference>
<sequence>MYMFVTHVACSHALTFRSSG</sequence>
<dbReference type="EMBL" id="GBRH01244562">
    <property type="protein sequence ID" value="JAD53333.1"/>
    <property type="molecule type" value="Transcribed_RNA"/>
</dbReference>
<dbReference type="AlphaFoldDB" id="A0A0A9ATX5"/>
<name>A0A0A9ATX5_ARUDO</name>
<reference evidence="1" key="2">
    <citation type="journal article" date="2015" name="Data Brief">
        <title>Shoot transcriptome of the giant reed, Arundo donax.</title>
        <authorList>
            <person name="Barrero R.A."/>
            <person name="Guerrero F.D."/>
            <person name="Moolhuijzen P."/>
            <person name="Goolsby J.A."/>
            <person name="Tidwell J."/>
            <person name="Bellgard S.E."/>
            <person name="Bellgard M.I."/>
        </authorList>
    </citation>
    <scope>NUCLEOTIDE SEQUENCE</scope>
    <source>
        <tissue evidence="1">Shoot tissue taken approximately 20 cm above the soil surface</tissue>
    </source>
</reference>
<accession>A0A0A9ATX5</accession>
<evidence type="ECO:0000313" key="1">
    <source>
        <dbReference type="EMBL" id="JAD53333.1"/>
    </source>
</evidence>
<organism evidence="1">
    <name type="scientific">Arundo donax</name>
    <name type="common">Giant reed</name>
    <name type="synonym">Donax arundinaceus</name>
    <dbReference type="NCBI Taxonomy" id="35708"/>
    <lineage>
        <taxon>Eukaryota</taxon>
        <taxon>Viridiplantae</taxon>
        <taxon>Streptophyta</taxon>
        <taxon>Embryophyta</taxon>
        <taxon>Tracheophyta</taxon>
        <taxon>Spermatophyta</taxon>
        <taxon>Magnoliopsida</taxon>
        <taxon>Liliopsida</taxon>
        <taxon>Poales</taxon>
        <taxon>Poaceae</taxon>
        <taxon>PACMAD clade</taxon>
        <taxon>Arundinoideae</taxon>
        <taxon>Arundineae</taxon>
        <taxon>Arundo</taxon>
    </lineage>
</organism>
<proteinExistence type="predicted"/>